<reference evidence="5 6" key="1">
    <citation type="journal article" date="2020" name="Cell Host Microbe">
        <title>Functional and Genomic Variation between Human-Derived Isolates of Lachnospiraceae Reveals Inter- and Intra-Species Diversity.</title>
        <authorList>
            <person name="Sorbara M.T."/>
            <person name="Littmann E.R."/>
            <person name="Fontana E."/>
            <person name="Moody T.U."/>
            <person name="Kohout C.E."/>
            <person name="Gjonbalaj M."/>
            <person name="Eaton V."/>
            <person name="Seok R."/>
            <person name="Leiner I.M."/>
            <person name="Pamer E.G."/>
        </authorList>
    </citation>
    <scope>NUCLEOTIDE SEQUENCE [LARGE SCALE GENOMIC DNA]</scope>
    <source>
        <strain evidence="5 6">MSK.15.26</strain>
    </source>
</reference>
<dbReference type="Gene3D" id="2.60.40.1760">
    <property type="entry name" value="glycosyl hydrolase (family 31)"/>
    <property type="match status" value="1"/>
</dbReference>
<dbReference type="CDD" id="cd06591">
    <property type="entry name" value="GH31_xylosidase_XylS"/>
    <property type="match status" value="1"/>
</dbReference>
<dbReference type="SUPFAM" id="SSF51011">
    <property type="entry name" value="Glycosyl hydrolase domain"/>
    <property type="match status" value="1"/>
</dbReference>
<dbReference type="Gene3D" id="2.60.40.1180">
    <property type="entry name" value="Golgi alpha-mannosidase II"/>
    <property type="match status" value="1"/>
</dbReference>
<dbReference type="InterPro" id="IPR048395">
    <property type="entry name" value="Glyco_hydro_31_C"/>
</dbReference>
<dbReference type="SUPFAM" id="SSF51445">
    <property type="entry name" value="(Trans)glycosidases"/>
    <property type="match status" value="1"/>
</dbReference>
<evidence type="ECO:0000256" key="2">
    <source>
        <dbReference type="RuleBase" id="RU361185"/>
    </source>
</evidence>
<gene>
    <name evidence="5" type="ORF">G5A70_10670</name>
</gene>
<dbReference type="Gene3D" id="3.20.20.80">
    <property type="entry name" value="Glycosidases"/>
    <property type="match status" value="1"/>
</dbReference>
<organism evidence="5 6">
    <name type="scientific">Blautia hansenii</name>
    <name type="common">Ruminococcus hansenii</name>
    <dbReference type="NCBI Taxonomy" id="1322"/>
    <lineage>
        <taxon>Bacteria</taxon>
        <taxon>Bacillati</taxon>
        <taxon>Bacillota</taxon>
        <taxon>Clostridia</taxon>
        <taxon>Lachnospirales</taxon>
        <taxon>Lachnospiraceae</taxon>
        <taxon>Blautia</taxon>
    </lineage>
</organism>
<dbReference type="PANTHER" id="PTHR43863:SF2">
    <property type="entry name" value="MALTASE-GLUCOAMYLASE"/>
    <property type="match status" value="1"/>
</dbReference>
<dbReference type="Pfam" id="PF01055">
    <property type="entry name" value="Glyco_hydro_31_2nd"/>
    <property type="match status" value="1"/>
</dbReference>
<dbReference type="EMBL" id="JAAITA010000014">
    <property type="protein sequence ID" value="NSJ86622.1"/>
    <property type="molecule type" value="Genomic_DNA"/>
</dbReference>
<dbReference type="InterPro" id="IPR011013">
    <property type="entry name" value="Gal_mutarotase_sf_dom"/>
</dbReference>
<protein>
    <submittedName>
        <fullName evidence="5">Glycoside hydrolase family 31 protein</fullName>
    </submittedName>
</protein>
<dbReference type="GO" id="GO:0016787">
    <property type="term" value="F:hydrolase activity"/>
    <property type="evidence" value="ECO:0007669"/>
    <property type="project" value="UniProtKB-KW"/>
</dbReference>
<comment type="caution">
    <text evidence="5">The sequence shown here is derived from an EMBL/GenBank/DDBJ whole genome shotgun (WGS) entry which is preliminary data.</text>
</comment>
<dbReference type="PANTHER" id="PTHR43863">
    <property type="entry name" value="HYDROLASE, PUTATIVE (AFU_ORTHOLOGUE AFUA_1G03140)-RELATED"/>
    <property type="match status" value="1"/>
</dbReference>
<name>A0ABX2ID41_BLAHA</name>
<proteinExistence type="inferred from homology"/>
<dbReference type="InterPro" id="IPR000322">
    <property type="entry name" value="Glyco_hydro_31_TIM"/>
</dbReference>
<dbReference type="Pfam" id="PF21365">
    <property type="entry name" value="Glyco_hydro_31_3rd"/>
    <property type="match status" value="1"/>
</dbReference>
<dbReference type="InterPro" id="IPR017853">
    <property type="entry name" value="GH"/>
</dbReference>
<accession>A0ABX2ID41</accession>
<dbReference type="RefSeq" id="WP_173749635.1">
    <property type="nucleotide sequence ID" value="NZ_JAAITA010000014.1"/>
</dbReference>
<comment type="similarity">
    <text evidence="1 2">Belongs to the glycosyl hydrolase 31 family.</text>
</comment>
<evidence type="ECO:0000259" key="4">
    <source>
        <dbReference type="Pfam" id="PF21365"/>
    </source>
</evidence>
<evidence type="ECO:0000313" key="6">
    <source>
        <dbReference type="Proteomes" id="UP000822142"/>
    </source>
</evidence>
<dbReference type="InterPro" id="IPR051816">
    <property type="entry name" value="Glycosyl_Hydrolase_31"/>
</dbReference>
<dbReference type="Proteomes" id="UP000822142">
    <property type="component" value="Unassembled WGS sequence"/>
</dbReference>
<feature type="domain" description="Glycosyl hydrolase family 31 C-terminal" evidence="4">
    <location>
        <begin position="573"/>
        <end position="657"/>
    </location>
</feature>
<sequence length="673" mass="78183">MGRISRANNKLIWTFNGEKMVIEPWGRNSLRVRSTMMGDIQETDYALLPITKAAGAVVEITQHQGVIINGKIKAVLTEDPWSKTGTIAYYNQENRLLLEEQGWHGALNLYARKFKPILGGDYRLTVSFESQEEEKLFGMGQYQQEVMDLKYCSLELAHRNSQASVPFLLSSRGYGFLWHNPAVGKVTFGKNVTQWESYSTKQLDYWITAGDTPAEIEEAYAEATGKVPMMPEYGLGFWQCKLRYWNQEQVLNVAREYKKRNIPLDVIVIDFFHWPRMGDFRFDEKFFPDPEAMNKELEAMGVKLMVSVWPQIDLRSENFEEMKERNLLVKPEMGVNISMTFGGDSLFFDATNPEARKFVWEKCKKNYYDHGIRIFWLDEAEPEFGVYDFENYRYHMGPNVQVGNIYPQMYSRTFYEGMEKQGQKNIVNLVRCAWAGSQRYGALVWSGDVHSTYEDLRKQICAGLHMGLAGIPWWTTDIGGFAGGNPKDERFRKLLVRWFEYGTFCPVMRLHGDRMPASMLPGSDGLPNCHTGVENEVWSFGETVYKILKKYISFRECMRDYTREFMKEAHIKGSPVMRTMFYEFPDDEKAWDVKEQYMYGSDLLIAPMVYEDAEWRKVYLPKGARWTDLHTGEIFEGGQEILTDAPLEKIPVFIRDGRHPEFIGKILNMHDKP</sequence>
<keyword evidence="2" id="KW-0326">Glycosidase</keyword>
<keyword evidence="2 5" id="KW-0378">Hydrolase</keyword>
<evidence type="ECO:0000313" key="5">
    <source>
        <dbReference type="EMBL" id="NSJ86622.1"/>
    </source>
</evidence>
<dbReference type="CDD" id="cd14752">
    <property type="entry name" value="GH31_N"/>
    <property type="match status" value="1"/>
</dbReference>
<feature type="domain" description="Glycoside hydrolase family 31 TIM barrel" evidence="3">
    <location>
        <begin position="228"/>
        <end position="561"/>
    </location>
</feature>
<evidence type="ECO:0000259" key="3">
    <source>
        <dbReference type="Pfam" id="PF01055"/>
    </source>
</evidence>
<dbReference type="SUPFAM" id="SSF74650">
    <property type="entry name" value="Galactose mutarotase-like"/>
    <property type="match status" value="1"/>
</dbReference>
<dbReference type="InterPro" id="IPR013780">
    <property type="entry name" value="Glyco_hydro_b"/>
</dbReference>
<keyword evidence="6" id="KW-1185">Reference proteome</keyword>
<evidence type="ECO:0000256" key="1">
    <source>
        <dbReference type="ARBA" id="ARBA00007806"/>
    </source>
</evidence>